<gene>
    <name evidence="3" type="ORF">FLAPXU55_00666</name>
</gene>
<reference evidence="3 4" key="1">
    <citation type="submission" date="2020-06" db="EMBL/GenBank/DDBJ databases">
        <authorList>
            <person name="Criscuolo A."/>
        </authorList>
    </citation>
    <scope>NUCLEOTIDE SEQUENCE [LARGE SCALE GENOMIC DNA]</scope>
    <source>
        <strain evidence="3">PXU-55</strain>
    </source>
</reference>
<dbReference type="InterPro" id="IPR058501">
    <property type="entry name" value="DUF8188"/>
</dbReference>
<keyword evidence="1" id="KW-0472">Membrane</keyword>
<dbReference type="Pfam" id="PF26603">
    <property type="entry name" value="DUF8188"/>
    <property type="match status" value="1"/>
</dbReference>
<feature type="transmembrane region" description="Helical" evidence="1">
    <location>
        <begin position="6"/>
        <end position="27"/>
    </location>
</feature>
<proteinExistence type="predicted"/>
<dbReference type="RefSeq" id="WP_219637239.1">
    <property type="nucleotide sequence ID" value="NZ_CAIJDE010000029.1"/>
</dbReference>
<evidence type="ECO:0000259" key="2">
    <source>
        <dbReference type="Pfam" id="PF26603"/>
    </source>
</evidence>
<evidence type="ECO:0000313" key="4">
    <source>
        <dbReference type="Proteomes" id="UP000533639"/>
    </source>
</evidence>
<dbReference type="AlphaFoldDB" id="A0A9N8J077"/>
<name>A0A9N8J077_9FLAO</name>
<keyword evidence="1" id="KW-0812">Transmembrane</keyword>
<dbReference type="PROSITE" id="PS51257">
    <property type="entry name" value="PROKAR_LIPOPROTEIN"/>
    <property type="match status" value="1"/>
</dbReference>
<dbReference type="Proteomes" id="UP000533639">
    <property type="component" value="Unassembled WGS sequence"/>
</dbReference>
<evidence type="ECO:0000256" key="1">
    <source>
        <dbReference type="SAM" id="Phobius"/>
    </source>
</evidence>
<sequence>MKNFFISALAMLSIIGCLNGIINYFFLWENNGKKYCKQYIENSKKIKVRVDEKNFDEKFGYTNYLKYTIFYKGITGGSKDYMFLDNYTHKYFKIMRFDIHDLSITSGQISQIDGKELYIMVNNEEINDKSYGTFSNPIHVFYYKGVEKPIQKYWFSREENKIVYESIEPTQKEYEYNVTQYLTYVMTAKMFKERFDKNKS</sequence>
<protein>
    <recommendedName>
        <fullName evidence="2">DUF8188 domain-containing protein</fullName>
    </recommendedName>
</protein>
<keyword evidence="1" id="KW-1133">Transmembrane helix</keyword>
<comment type="caution">
    <text evidence="3">The sequence shown here is derived from an EMBL/GenBank/DDBJ whole genome shotgun (WGS) entry which is preliminary data.</text>
</comment>
<dbReference type="EMBL" id="CAIJDE010000029">
    <property type="protein sequence ID" value="CAC9972987.1"/>
    <property type="molecule type" value="Genomic_DNA"/>
</dbReference>
<evidence type="ECO:0000313" key="3">
    <source>
        <dbReference type="EMBL" id="CAC9972987.1"/>
    </source>
</evidence>
<keyword evidence="4" id="KW-1185">Reference proteome</keyword>
<accession>A0A9N8J077</accession>
<feature type="domain" description="DUF8188" evidence="2">
    <location>
        <begin position="31"/>
        <end position="195"/>
    </location>
</feature>
<organism evidence="3 4">
    <name type="scientific">Flavobacterium panici</name>
    <dbReference type="NCBI Taxonomy" id="2654843"/>
    <lineage>
        <taxon>Bacteria</taxon>
        <taxon>Pseudomonadati</taxon>
        <taxon>Bacteroidota</taxon>
        <taxon>Flavobacteriia</taxon>
        <taxon>Flavobacteriales</taxon>
        <taxon>Flavobacteriaceae</taxon>
        <taxon>Flavobacterium</taxon>
    </lineage>
</organism>